<protein>
    <submittedName>
        <fullName evidence="4">Uncharacterized protein</fullName>
    </submittedName>
</protein>
<evidence type="ECO:0000256" key="1">
    <source>
        <dbReference type="SAM" id="MobiDB-lite"/>
    </source>
</evidence>
<dbReference type="Pfam" id="PF04782">
    <property type="entry name" value="DUF632"/>
    <property type="match status" value="1"/>
</dbReference>
<dbReference type="PANTHER" id="PTHR21450">
    <property type="entry name" value="PROTEIN ALTERED PHOSPHATE STARVATION RESPONSE 1"/>
    <property type="match status" value="1"/>
</dbReference>
<dbReference type="InterPro" id="IPR006868">
    <property type="entry name" value="DUF630"/>
</dbReference>
<evidence type="ECO:0000259" key="2">
    <source>
        <dbReference type="Pfam" id="PF04782"/>
    </source>
</evidence>
<feature type="domain" description="DUF632" evidence="2">
    <location>
        <begin position="180"/>
        <end position="517"/>
    </location>
</feature>
<organism evidence="4">
    <name type="scientific">Mus musculus</name>
    <name type="common">Mouse</name>
    <dbReference type="NCBI Taxonomy" id="10090"/>
    <lineage>
        <taxon>Eukaryota</taxon>
        <taxon>Metazoa</taxon>
        <taxon>Chordata</taxon>
        <taxon>Craniata</taxon>
        <taxon>Vertebrata</taxon>
        <taxon>Euteleostomi</taxon>
        <taxon>Mammalia</taxon>
        <taxon>Eutheria</taxon>
        <taxon>Euarchontoglires</taxon>
        <taxon>Glires</taxon>
        <taxon>Rodentia</taxon>
        <taxon>Myomorpha</taxon>
        <taxon>Muroidea</taxon>
        <taxon>Muridae</taxon>
        <taxon>Murinae</taxon>
        <taxon>Mus</taxon>
        <taxon>Mus</taxon>
    </lineage>
</organism>
<feature type="domain" description="DUF630" evidence="3">
    <location>
        <begin position="26"/>
        <end position="74"/>
    </location>
</feature>
<proteinExistence type="evidence at transcript level"/>
<dbReference type="PANTHER" id="PTHR21450:SF17">
    <property type="entry name" value="OS09G0542500 PROTEIN"/>
    <property type="match status" value="1"/>
</dbReference>
<feature type="compositionally biased region" description="Acidic residues" evidence="1">
    <location>
        <begin position="102"/>
        <end position="117"/>
    </location>
</feature>
<dbReference type="InterPro" id="IPR006867">
    <property type="entry name" value="DUF632"/>
</dbReference>
<accession>Q8BGH1</accession>
<evidence type="ECO:0000313" key="4">
    <source>
        <dbReference type="EMBL" id="AAH23708.1"/>
    </source>
</evidence>
<dbReference type="Pfam" id="PF04783">
    <property type="entry name" value="DUF630"/>
    <property type="match status" value="1"/>
</dbReference>
<sequence>MGCVFSSPLLLSKKKLKYITSGVSGETNDVVSLCRERKRLVKKALKHRQVFADSHFRYTQSLSSLSSAISVFVARYSSSPSHFFITFHSSNSAPPPQIPATSEEEEEDDEEEEEEERESGVCDHFYDEAEGGFSSVEEECKWDFFNLLDEKKVKEEREFKGKLNEIGKDEKMVNNNGRELLEALKDVEDHFLRACESGMEVSKMLEVEKIPSHPTFEDIKDNASRKRSVSSRSSSCKSLLSSSSRSTSSTWAESGADRRSLLSCSSDTSSTWTENKSEALDGHSGMVSGSHFFTLGRLYAWEKKLYHEVKAGQQTRKTYKQKCSQLQQKDVDGDDLCPSKASSEVTDLYHVMLVSLQRAESISKQIEKLRDEELQPQLFELLHGLLRTWNSMLETHDIQRKIMREINSFSCPEHGKFCSDSHRLATIQLEAVIQDWHYCFSDYVSAQKTYAKSLLSWLSKFIDAEAEYHYTSSFSLPPIRFNGPTLIVTCQRWSTSMERLPDKSVKYAMKSLAKDLQALSVQQGAEQQQKRKVDGLDKEINRKILTFGKAEDKALLAKYTAHHNAEEQVESLVEKKQLLQMFKEQVEMERERYFSTVQETERMTMERLQMGFSSVFESLVDFARASTKVYADLVTFSQNAKV</sequence>
<evidence type="ECO:0000259" key="3">
    <source>
        <dbReference type="Pfam" id="PF04783"/>
    </source>
</evidence>
<reference evidence="4" key="1">
    <citation type="journal article" date="2004" name="Genome Res.">
        <title>The status, quality, and expansion of the NIH full-length cDNA project: the Mammalian Gene Collection (MGC).</title>
        <authorList>
            <consortium name="The MGC Project Team"/>
            <person name="Gerhard D.S."/>
            <person name="Wagner L."/>
            <person name="Feingold E.A."/>
            <person name="Shenmen C.M."/>
            <person name="Grouse L.H."/>
            <person name="Schuler G."/>
            <person name="Klein S.L."/>
            <person name="Old S."/>
            <person name="Rasooly R."/>
            <person name="Good P."/>
            <person name="Guyer M."/>
            <person name="Peck A.M."/>
            <person name="Derge J.G."/>
            <person name="Lipman D."/>
            <person name="Collins F.S."/>
            <person name="Jang W."/>
            <person name="Sherry S."/>
            <person name="Feolo M."/>
            <person name="Misquitta L."/>
            <person name="Lee E."/>
            <person name="Rotmistrovsky K."/>
            <person name="Greenhut S.F."/>
            <person name="Schaefer C.F."/>
            <person name="Buetow K."/>
            <person name="Bonner T.I."/>
            <person name="Haussler D."/>
            <person name="Kent J."/>
            <person name="Kiekhaus M."/>
            <person name="Furey T."/>
            <person name="Brent M."/>
            <person name="Prange C."/>
            <person name="Schreiber K."/>
            <person name="Shapiro N."/>
            <person name="Bhat N.K."/>
            <person name="Hopkins R.F."/>
            <person name="Hsie F."/>
            <person name="Driscoll T."/>
            <person name="Soares M.B."/>
            <person name="Casavant T.L."/>
            <person name="Scheetz T.E."/>
            <person name="Brown-stein M.J."/>
            <person name="Usdin T.B."/>
            <person name="Toshiyuki S."/>
            <person name="Carninci P."/>
            <person name="Piao Y."/>
            <person name="Dudekula D.B."/>
            <person name="Ko M.S."/>
            <person name="Kawakami K."/>
            <person name="Suzuki Y."/>
            <person name="Sugano S."/>
            <person name="Gruber C.E."/>
            <person name="Smith M.R."/>
            <person name="Simmons B."/>
            <person name="Moore T."/>
            <person name="Waterman R."/>
            <person name="Johnson S.L."/>
            <person name="Ruan Y."/>
            <person name="Wei C.L."/>
            <person name="Mathavan S."/>
            <person name="Gunaratne P.H."/>
            <person name="Wu J."/>
            <person name="Garcia A.M."/>
            <person name="Hulyk S.W."/>
            <person name="Fuh E."/>
            <person name="Yuan Y."/>
            <person name="Sneed A."/>
            <person name="Kowis C."/>
            <person name="Hodgson A."/>
            <person name="Muzny D.M."/>
            <person name="McPherson J."/>
            <person name="Gibbs R.A."/>
            <person name="Fahey J."/>
            <person name="Helton E."/>
            <person name="Ketteman M."/>
            <person name="Madan A."/>
            <person name="Rodrigues S."/>
            <person name="Sanchez A."/>
            <person name="Whiting M."/>
            <person name="Madari A."/>
            <person name="Young A.C."/>
            <person name="Wetherby K.D."/>
            <person name="Granite S.J."/>
            <person name="Kwong P.N."/>
            <person name="Brinkley C.P."/>
            <person name="Pearson R.L."/>
            <person name="Bouffard G.G."/>
            <person name="Blakesly R.W."/>
            <person name="Green E.D."/>
            <person name="Dickson M.C."/>
            <person name="Rodriguez A.C."/>
            <person name="Grimwood J."/>
            <person name="Schmutz J."/>
            <person name="Myers R.M."/>
            <person name="Butterfield Y.S."/>
            <person name="Griffith M."/>
            <person name="Griffith O.L."/>
            <person name="Krzywinski M.I."/>
            <person name="Liao N."/>
            <person name="Morin R."/>
            <person name="Morrin R."/>
            <person name="Palmquist D."/>
            <person name="Petrescu A.S."/>
            <person name="Skalska U."/>
            <person name="Smailus D.E."/>
            <person name="Stott J.M."/>
            <person name="Schnerch A."/>
            <person name="Schein J.E."/>
            <person name="Jones S.J."/>
            <person name="Holt R.A."/>
            <person name="Baross A."/>
            <person name="Marra M.A."/>
            <person name="Clifton S."/>
            <person name="Makowski K.A."/>
            <person name="Bosak S."/>
            <person name="Malek J."/>
        </authorList>
    </citation>
    <scope>NUCLEOTIDE SEQUENCE [LARGE SCALE MRNA]</scope>
    <source>
        <strain evidence="4">FVB/N</strain>
        <tissue evidence="4">Mammary tumor. C3</tissue>
    </source>
</reference>
<dbReference type="EMBL" id="BC023708">
    <property type="protein sequence ID" value="AAH23708.1"/>
    <property type="molecule type" value="mRNA"/>
</dbReference>
<feature type="region of interest" description="Disordered" evidence="1">
    <location>
        <begin position="88"/>
        <end position="120"/>
    </location>
</feature>
<name>Q8BGH1_MOUSE</name>
<dbReference type="EMBL" id="BC023742">
    <property type="protein sequence ID" value="AAH23742.1"/>
    <property type="molecule type" value="mRNA"/>
</dbReference>
<dbReference type="AlphaFoldDB" id="Q8BGH1"/>